<name>A0A3G9J3Z9_9BACL</name>
<reference evidence="1 2" key="1">
    <citation type="submission" date="2018-11" db="EMBL/GenBank/DDBJ databases">
        <title>Complete genome sequence of Paenibacillus baekrokdamisoli strain KCTC 33723.</title>
        <authorList>
            <person name="Kang S.W."/>
            <person name="Lee K.C."/>
            <person name="Kim K.K."/>
            <person name="Kim J.S."/>
            <person name="Kim D.S."/>
            <person name="Ko S.H."/>
            <person name="Yang S.H."/>
            <person name="Lee J.S."/>
        </authorList>
    </citation>
    <scope>NUCLEOTIDE SEQUENCE [LARGE SCALE GENOMIC DNA]</scope>
    <source>
        <strain evidence="1 2">KCTC 33723</strain>
    </source>
</reference>
<protein>
    <submittedName>
        <fullName evidence="1">Uncharacterized protein</fullName>
    </submittedName>
</protein>
<accession>A0A3G9J3Z9</accession>
<dbReference type="KEGG" id="pbk:Back11_44200"/>
<sequence length="177" mass="19123">MVYLLSGCGGNSGKAVTDTPASAGLDPATTNVAENSPQADIMKDAVLGAKLSYFDAKFGAGVKKEDELTVSYLDGKIRVTENQEQAFNIFNSYVDRGEAPSTEEALAFIKQFLPKDAVQVKDEEDATTKIHTYTYTSQALKAQTQLAGQLTIGIYKDPEDESKVRQAQISIDITANM</sequence>
<keyword evidence="2" id="KW-1185">Reference proteome</keyword>
<dbReference type="AlphaFoldDB" id="A0A3G9J3Z9"/>
<gene>
    <name evidence="1" type="ORF">Back11_44200</name>
</gene>
<proteinExistence type="predicted"/>
<evidence type="ECO:0000313" key="1">
    <source>
        <dbReference type="EMBL" id="BBH23075.1"/>
    </source>
</evidence>
<evidence type="ECO:0000313" key="2">
    <source>
        <dbReference type="Proteomes" id="UP000275368"/>
    </source>
</evidence>
<dbReference type="EMBL" id="AP019308">
    <property type="protein sequence ID" value="BBH23075.1"/>
    <property type="molecule type" value="Genomic_DNA"/>
</dbReference>
<dbReference type="Proteomes" id="UP000275368">
    <property type="component" value="Chromosome"/>
</dbReference>
<organism evidence="1 2">
    <name type="scientific">Paenibacillus baekrokdamisoli</name>
    <dbReference type="NCBI Taxonomy" id="1712516"/>
    <lineage>
        <taxon>Bacteria</taxon>
        <taxon>Bacillati</taxon>
        <taxon>Bacillota</taxon>
        <taxon>Bacilli</taxon>
        <taxon>Bacillales</taxon>
        <taxon>Paenibacillaceae</taxon>
        <taxon>Paenibacillus</taxon>
    </lineage>
</organism>